<dbReference type="PANTHER" id="PTHR23054:SF20">
    <property type="entry name" value="DUF547 DOMAIN-CONTAINING PROTEIN"/>
    <property type="match status" value="1"/>
</dbReference>
<feature type="domain" description="DUF547" evidence="1">
    <location>
        <begin position="44"/>
        <end position="148"/>
    </location>
</feature>
<proteinExistence type="predicted"/>
<dbReference type="PANTHER" id="PTHR23054">
    <property type="entry name" value="TERNARY COMPLEX FACTOR MIP1, LEUCINE-ZIPPER-RELATED"/>
    <property type="match status" value="1"/>
</dbReference>
<organism evidence="2 3">
    <name type="scientific">Actinidia rufa</name>
    <dbReference type="NCBI Taxonomy" id="165716"/>
    <lineage>
        <taxon>Eukaryota</taxon>
        <taxon>Viridiplantae</taxon>
        <taxon>Streptophyta</taxon>
        <taxon>Embryophyta</taxon>
        <taxon>Tracheophyta</taxon>
        <taxon>Spermatophyta</taxon>
        <taxon>Magnoliopsida</taxon>
        <taxon>eudicotyledons</taxon>
        <taxon>Gunneridae</taxon>
        <taxon>Pentapetalae</taxon>
        <taxon>asterids</taxon>
        <taxon>Ericales</taxon>
        <taxon>Actinidiaceae</taxon>
        <taxon>Actinidia</taxon>
    </lineage>
</organism>
<dbReference type="OrthoDB" id="418495at2759"/>
<protein>
    <submittedName>
        <fullName evidence="2">Electron transporter, putative</fullName>
    </submittedName>
</protein>
<reference evidence="3" key="1">
    <citation type="submission" date="2019-07" db="EMBL/GenBank/DDBJ databases">
        <title>De Novo Assembly of kiwifruit Actinidia rufa.</title>
        <authorList>
            <person name="Sugita-Konishi S."/>
            <person name="Sato K."/>
            <person name="Mori E."/>
            <person name="Abe Y."/>
            <person name="Kisaki G."/>
            <person name="Hamano K."/>
            <person name="Suezawa K."/>
            <person name="Otani M."/>
            <person name="Fukuda T."/>
            <person name="Manabe T."/>
            <person name="Gomi K."/>
            <person name="Tabuchi M."/>
            <person name="Akimitsu K."/>
            <person name="Kataoka I."/>
        </authorList>
    </citation>
    <scope>NUCLEOTIDE SEQUENCE [LARGE SCALE GENOMIC DNA]</scope>
    <source>
        <strain evidence="3">cv. Fuchu</strain>
    </source>
</reference>
<dbReference type="EMBL" id="BJWL01000366">
    <property type="protein sequence ID" value="GFS41191.1"/>
    <property type="molecule type" value="Genomic_DNA"/>
</dbReference>
<accession>A0A7J0DU29</accession>
<dbReference type="InterPro" id="IPR006869">
    <property type="entry name" value="DUF547"/>
</dbReference>
<dbReference type="Pfam" id="PF04784">
    <property type="entry name" value="DUF547"/>
    <property type="match status" value="1"/>
</dbReference>
<gene>
    <name evidence="2" type="ORF">Acr_00g0072930</name>
</gene>
<dbReference type="AlphaFoldDB" id="A0A7J0DU29"/>
<dbReference type="Proteomes" id="UP000585474">
    <property type="component" value="Unassembled WGS sequence"/>
</dbReference>
<comment type="caution">
    <text evidence="2">The sequence shown here is derived from an EMBL/GenBank/DDBJ whole genome shotgun (WGS) entry which is preliminary data.</text>
</comment>
<evidence type="ECO:0000313" key="3">
    <source>
        <dbReference type="Proteomes" id="UP000585474"/>
    </source>
</evidence>
<keyword evidence="3" id="KW-1185">Reference proteome</keyword>
<sequence>MDNPFNIEGSKELDGSYSRMVELLWICRDSQSSLIYRLEEIDPEKMKHDEKLAFWINVHNALVMHAFLVYGIPQNNLKRISLLLKAAYNVGGHTISVNMIQNSILDADCLVQDKTKFKGGDARKAFAIDNPEPRLCFALCSGSRSDPVCVPGSGSYKRRLHPHHLQDTEITEDPSAGLCPAGFAELIEDLMPNFLRKRVENHKHGKFWKRIEWIPHNFVFRYLLSKSWPSDIMPSYISIV</sequence>
<evidence type="ECO:0000313" key="2">
    <source>
        <dbReference type="EMBL" id="GFS41191.1"/>
    </source>
</evidence>
<evidence type="ECO:0000259" key="1">
    <source>
        <dbReference type="Pfam" id="PF04784"/>
    </source>
</evidence>
<name>A0A7J0DU29_9ERIC</name>